<evidence type="ECO:0000259" key="4">
    <source>
        <dbReference type="Pfam" id="PF05170"/>
    </source>
</evidence>
<dbReference type="RefSeq" id="WP_342854493.1">
    <property type="nucleotide sequence ID" value="NZ_JBBMRA010000009.1"/>
</dbReference>
<sequence length="723" mass="76435">MKGLLKLVAGLGVLVIVLIVAGGAILGAFFDPNEYKPEIEKVALEKGGIELKINGDIGWSVFPWLGLEVNKIDVKFPGKGDLASLNKAQLSVRIPALISGNVEMQSIVVDGLQLNLVKEKNGATNWVADVKSTASNDSEENTPPEAASENAPSPAIALNIDSIQISNGNINYLDKSTDTEALLSDFNMSSGQVVTNAFFPAELSFNATQRVKGEEQIKATANLSAEFFLDLDNQLYKIKDLDSKFNLSGKPLAGKSLEIATSANIEANLAKQQLTLSDLTLSLANLKATGNLAVNNFVAPVISGKLSVASFDLNTLLSAIGQAAVKTTDPDALTAISFNTELAGPANTITAKTISLTLDDTTFKGSAAFNLANSNISLNLQGDKLDADRYMPPATTNKAAASSTPAKGSTQASAAPYSKDAILPIDALRALALDSNIGLTALHVANLDVSDIVVNVSAHGGLIKASKIDANLYSGSVKNNVTVDVRNKTPVITSQKTISGIQVGDMLKAMADVDQLTGALHSQSNLTLRGNSVHDFVNSVTGTANVKMTDGELHGIDMAQTVCQGLNNISSLGVNTQEVDKSTPFANMGASTNIKNGVVSNQDLKAALDAMSLSGKGTVNLPKQLLDYRLGFMVEKNLFKETCSFPDKLEGVEIPIDCKGSFSTDPTKLCKPDFSFISDAMKKQVKEKVDAKKAEVKEKVDAKKDEAKAKLKDKLDSKLKGLF</sequence>
<dbReference type="InterPro" id="IPR052894">
    <property type="entry name" value="AsmA-related"/>
</dbReference>
<organism evidence="5 6">
    <name type="scientific">Neptuniibacter pectenicola</name>
    <dbReference type="NCBI Taxonomy" id="1806669"/>
    <lineage>
        <taxon>Bacteria</taxon>
        <taxon>Pseudomonadati</taxon>
        <taxon>Pseudomonadota</taxon>
        <taxon>Gammaproteobacteria</taxon>
        <taxon>Oceanospirillales</taxon>
        <taxon>Oceanospirillaceae</taxon>
        <taxon>Neptuniibacter</taxon>
    </lineage>
</organism>
<keyword evidence="3" id="KW-1133">Transmembrane helix</keyword>
<name>A0ABU9TU93_9GAMM</name>
<keyword evidence="1" id="KW-0175">Coiled coil</keyword>
<comment type="caution">
    <text evidence="5">The sequence shown here is derived from an EMBL/GenBank/DDBJ whole genome shotgun (WGS) entry which is preliminary data.</text>
</comment>
<keyword evidence="3" id="KW-0472">Membrane</keyword>
<dbReference type="EMBL" id="JBBMRA010000009">
    <property type="protein sequence ID" value="MEM5536824.1"/>
    <property type="molecule type" value="Genomic_DNA"/>
</dbReference>
<gene>
    <name evidence="5" type="ORF">WNY58_10520</name>
</gene>
<feature type="coiled-coil region" evidence="1">
    <location>
        <begin position="682"/>
        <end position="717"/>
    </location>
</feature>
<dbReference type="InterPro" id="IPR007844">
    <property type="entry name" value="AsmA"/>
</dbReference>
<feature type="region of interest" description="Disordered" evidence="2">
    <location>
        <begin position="133"/>
        <end position="153"/>
    </location>
</feature>
<evidence type="ECO:0000256" key="1">
    <source>
        <dbReference type="SAM" id="Coils"/>
    </source>
</evidence>
<protein>
    <submittedName>
        <fullName evidence="5">AsmA family protein</fullName>
    </submittedName>
</protein>
<keyword evidence="6" id="KW-1185">Reference proteome</keyword>
<evidence type="ECO:0000313" key="5">
    <source>
        <dbReference type="EMBL" id="MEM5536824.1"/>
    </source>
</evidence>
<reference evidence="5 6" key="1">
    <citation type="submission" date="2024-03" db="EMBL/GenBank/DDBJ databases">
        <title>Community enrichment and isolation of bacterial strains for fucoidan degradation.</title>
        <authorList>
            <person name="Sichert A."/>
        </authorList>
    </citation>
    <scope>NUCLEOTIDE SEQUENCE [LARGE SCALE GENOMIC DNA]</scope>
    <source>
        <strain evidence="5 6">AS76</strain>
    </source>
</reference>
<feature type="domain" description="AsmA" evidence="4">
    <location>
        <begin position="4"/>
        <end position="604"/>
    </location>
</feature>
<accession>A0ABU9TU93</accession>
<evidence type="ECO:0000256" key="3">
    <source>
        <dbReference type="SAM" id="Phobius"/>
    </source>
</evidence>
<feature type="compositionally biased region" description="Polar residues" evidence="2">
    <location>
        <begin position="394"/>
        <end position="412"/>
    </location>
</feature>
<evidence type="ECO:0000313" key="6">
    <source>
        <dbReference type="Proteomes" id="UP001449225"/>
    </source>
</evidence>
<dbReference type="Pfam" id="PF05170">
    <property type="entry name" value="AsmA"/>
    <property type="match status" value="1"/>
</dbReference>
<evidence type="ECO:0000256" key="2">
    <source>
        <dbReference type="SAM" id="MobiDB-lite"/>
    </source>
</evidence>
<feature type="compositionally biased region" description="Low complexity" evidence="2">
    <location>
        <begin position="143"/>
        <end position="153"/>
    </location>
</feature>
<keyword evidence="3" id="KW-0812">Transmembrane</keyword>
<dbReference type="PANTHER" id="PTHR30441">
    <property type="entry name" value="DUF748 DOMAIN-CONTAINING PROTEIN"/>
    <property type="match status" value="1"/>
</dbReference>
<dbReference type="Proteomes" id="UP001449225">
    <property type="component" value="Unassembled WGS sequence"/>
</dbReference>
<feature type="transmembrane region" description="Helical" evidence="3">
    <location>
        <begin position="7"/>
        <end position="30"/>
    </location>
</feature>
<dbReference type="PANTHER" id="PTHR30441:SF4">
    <property type="entry name" value="PROTEIN ASMA"/>
    <property type="match status" value="1"/>
</dbReference>
<feature type="region of interest" description="Disordered" evidence="2">
    <location>
        <begin position="389"/>
        <end position="412"/>
    </location>
</feature>
<proteinExistence type="predicted"/>